<organism evidence="7 8">
    <name type="scientific">Strongylocentrotus purpuratus</name>
    <name type="common">Purple sea urchin</name>
    <dbReference type="NCBI Taxonomy" id="7668"/>
    <lineage>
        <taxon>Eukaryota</taxon>
        <taxon>Metazoa</taxon>
        <taxon>Echinodermata</taxon>
        <taxon>Eleutherozoa</taxon>
        <taxon>Echinozoa</taxon>
        <taxon>Echinoidea</taxon>
        <taxon>Euechinoidea</taxon>
        <taxon>Echinacea</taxon>
        <taxon>Camarodonta</taxon>
        <taxon>Echinidea</taxon>
        <taxon>Strongylocentrotidae</taxon>
        <taxon>Strongylocentrotus</taxon>
    </lineage>
</organism>
<dbReference type="AlphaFoldDB" id="A0A7M7NL70"/>
<comment type="subcellular location">
    <subcellularLocation>
        <location evidence="1">Membrane</location>
        <topology evidence="1">Multi-pass membrane protein</topology>
    </subcellularLocation>
</comment>
<feature type="transmembrane region" description="Helical" evidence="5">
    <location>
        <begin position="258"/>
        <end position="277"/>
    </location>
</feature>
<dbReference type="InterPro" id="IPR006202">
    <property type="entry name" value="Neur_chan_lig-bd"/>
</dbReference>
<comment type="similarity">
    <text evidence="5">Belongs to the ligand-gated ion channel (TC 1.A.9) family.</text>
</comment>
<dbReference type="FunFam" id="1.20.58.390:FF:000122">
    <property type="entry name" value="Uncharacterized protein"/>
    <property type="match status" value="1"/>
</dbReference>
<evidence type="ECO:0000256" key="1">
    <source>
        <dbReference type="ARBA" id="ARBA00004141"/>
    </source>
</evidence>
<dbReference type="PROSITE" id="PS00236">
    <property type="entry name" value="NEUROTR_ION_CHANNEL"/>
    <property type="match status" value="1"/>
</dbReference>
<dbReference type="Proteomes" id="UP000007110">
    <property type="component" value="Unassembled WGS sequence"/>
</dbReference>
<evidence type="ECO:0000313" key="8">
    <source>
        <dbReference type="Proteomes" id="UP000007110"/>
    </source>
</evidence>
<feature type="transmembrane region" description="Helical" evidence="5">
    <location>
        <begin position="333"/>
        <end position="355"/>
    </location>
</feature>
<feature type="transmembrane region" description="Helical" evidence="5">
    <location>
        <begin position="289"/>
        <end position="312"/>
    </location>
</feature>
<keyword evidence="2 5" id="KW-0812">Transmembrane</keyword>
<dbReference type="Pfam" id="PF02931">
    <property type="entry name" value="Neur_chan_LBD"/>
    <property type="match status" value="1"/>
</dbReference>
<dbReference type="InParanoid" id="A0A7M7NL70"/>
<evidence type="ECO:0000256" key="5">
    <source>
        <dbReference type="RuleBase" id="RU000687"/>
    </source>
</evidence>
<feature type="domain" description="Neurotransmitter-gated ion-channel ligand-binding" evidence="6">
    <location>
        <begin position="27"/>
        <end position="227"/>
    </location>
</feature>
<dbReference type="GO" id="GO:0098794">
    <property type="term" value="C:postsynapse"/>
    <property type="evidence" value="ECO:0007669"/>
    <property type="project" value="GOC"/>
</dbReference>
<dbReference type="InterPro" id="IPR006201">
    <property type="entry name" value="Neur_channel"/>
</dbReference>
<feature type="signal peptide" evidence="5">
    <location>
        <begin position="1"/>
        <end position="20"/>
    </location>
</feature>
<dbReference type="GO" id="GO:0007268">
    <property type="term" value="P:chemical synaptic transmission"/>
    <property type="evidence" value="ECO:0000318"/>
    <property type="project" value="GO_Central"/>
</dbReference>
<keyword evidence="5" id="KW-0407">Ion channel</keyword>
<dbReference type="Gene3D" id="1.20.58.390">
    <property type="entry name" value="Neurotransmitter-gated ion-channel transmembrane domain"/>
    <property type="match status" value="1"/>
</dbReference>
<dbReference type="RefSeq" id="XP_030838291.1">
    <property type="nucleotide sequence ID" value="XM_030982431.1"/>
</dbReference>
<keyword evidence="5" id="KW-0813">Transport</keyword>
<evidence type="ECO:0000256" key="3">
    <source>
        <dbReference type="ARBA" id="ARBA00022989"/>
    </source>
</evidence>
<feature type="chain" id="PRO_5029951557" description="Neurotransmitter-gated ion-channel ligand-binding domain-containing protein" evidence="5">
    <location>
        <begin position="21"/>
        <end position="356"/>
    </location>
</feature>
<dbReference type="GO" id="GO:0034220">
    <property type="term" value="P:monoatomic ion transmembrane transport"/>
    <property type="evidence" value="ECO:0000318"/>
    <property type="project" value="GO_Central"/>
</dbReference>
<sequence length="356" mass="39720">MKICTIVTALLLGITGEATAHKDFRGDLYETLFSNYTKSFLPHPDESHNVNISIDLELLQKLDLFQGTMHMNVWRTLVYKDERLTWNPADFGNIRRFHVSSSVVWVPDISIWNSASNEPSIDHSEAIIYPDGTIYLVVPMFVDASCGLDLSDFPYDSHNCSLTFGSWTNDNSRIVFDTRSTGVGLSHFSDNPMWHIVETSVQKHAIVYACCEEVYEDVTFYITISRRESHGRIGPAVVSVWLILAVFLMQPSKGGERIIFAGLVFVSLIVLNAALSAEVPAYSVTRLGRFLLAGMLINSIVVVINAIIYRFYPAEQQGTTKAQSSFSAPRVFFLLDVAVALILFVVLTILTGALFS</sequence>
<reference evidence="7" key="2">
    <citation type="submission" date="2021-01" db="UniProtKB">
        <authorList>
            <consortium name="EnsemblMetazoa"/>
        </authorList>
    </citation>
    <scope>IDENTIFICATION</scope>
</reference>
<feature type="transmembrane region" description="Helical" evidence="5">
    <location>
        <begin position="233"/>
        <end position="251"/>
    </location>
</feature>
<dbReference type="GO" id="GO:0045202">
    <property type="term" value="C:synapse"/>
    <property type="evidence" value="ECO:0000318"/>
    <property type="project" value="GO_Central"/>
</dbReference>
<dbReference type="GO" id="GO:0042391">
    <property type="term" value="P:regulation of membrane potential"/>
    <property type="evidence" value="ECO:0000318"/>
    <property type="project" value="GO_Central"/>
</dbReference>
<dbReference type="InterPro" id="IPR036719">
    <property type="entry name" value="Neuro-gated_channel_TM_sf"/>
</dbReference>
<evidence type="ECO:0000256" key="4">
    <source>
        <dbReference type="ARBA" id="ARBA00023136"/>
    </source>
</evidence>
<keyword evidence="3 5" id="KW-1133">Transmembrane helix</keyword>
<dbReference type="GO" id="GO:0043005">
    <property type="term" value="C:neuron projection"/>
    <property type="evidence" value="ECO:0000318"/>
    <property type="project" value="GO_Central"/>
</dbReference>
<dbReference type="InterPro" id="IPR036734">
    <property type="entry name" value="Neur_chan_lig-bd_sf"/>
</dbReference>
<dbReference type="OrthoDB" id="410315at2759"/>
<keyword evidence="8" id="KW-1185">Reference proteome</keyword>
<dbReference type="FunFam" id="2.70.170.10:FF:000028">
    <property type="entry name" value="AcetylCholine Receptor"/>
    <property type="match status" value="1"/>
</dbReference>
<dbReference type="Gene3D" id="2.70.170.10">
    <property type="entry name" value="Neurotransmitter-gated ion-channel ligand-binding domain"/>
    <property type="match status" value="1"/>
</dbReference>
<evidence type="ECO:0000256" key="2">
    <source>
        <dbReference type="ARBA" id="ARBA00022692"/>
    </source>
</evidence>
<reference evidence="8" key="1">
    <citation type="submission" date="2015-02" db="EMBL/GenBank/DDBJ databases">
        <title>Genome sequencing for Strongylocentrotus purpuratus.</title>
        <authorList>
            <person name="Murali S."/>
            <person name="Liu Y."/>
            <person name="Vee V."/>
            <person name="English A."/>
            <person name="Wang M."/>
            <person name="Skinner E."/>
            <person name="Han Y."/>
            <person name="Muzny D.M."/>
            <person name="Worley K.C."/>
            <person name="Gibbs R.A."/>
        </authorList>
    </citation>
    <scope>NUCLEOTIDE SEQUENCE</scope>
</reference>
<dbReference type="GO" id="GO:0004888">
    <property type="term" value="F:transmembrane signaling receptor activity"/>
    <property type="evidence" value="ECO:0007669"/>
    <property type="project" value="InterPro"/>
</dbReference>
<keyword evidence="5" id="KW-0732">Signal</keyword>
<name>A0A7M7NL70_STRPU</name>
<accession>A0A7M7NL70</accession>
<proteinExistence type="inferred from homology"/>
<keyword evidence="4 5" id="KW-0472">Membrane</keyword>
<dbReference type="KEGG" id="spu:115922782"/>
<dbReference type="GO" id="GO:0005231">
    <property type="term" value="F:excitatory extracellular ligand-gated monoatomic ion channel activity"/>
    <property type="evidence" value="ECO:0000318"/>
    <property type="project" value="GO_Central"/>
</dbReference>
<keyword evidence="5" id="KW-0406">Ion transport</keyword>
<dbReference type="OMA" id="WCCPPAT"/>
<dbReference type="GeneID" id="115922782"/>
<dbReference type="GO" id="GO:1904315">
    <property type="term" value="F:transmitter-gated monoatomic ion channel activity involved in regulation of postsynaptic membrane potential"/>
    <property type="evidence" value="ECO:0000318"/>
    <property type="project" value="GO_Central"/>
</dbReference>
<dbReference type="SUPFAM" id="SSF90112">
    <property type="entry name" value="Neurotransmitter-gated ion-channel transmembrane pore"/>
    <property type="match status" value="1"/>
</dbReference>
<dbReference type="GO" id="GO:1902495">
    <property type="term" value="C:transmembrane transporter complex"/>
    <property type="evidence" value="ECO:0000318"/>
    <property type="project" value="GO_Central"/>
</dbReference>
<dbReference type="SUPFAM" id="SSF63712">
    <property type="entry name" value="Nicotinic receptor ligand binding domain-like"/>
    <property type="match status" value="1"/>
</dbReference>
<evidence type="ECO:0000313" key="7">
    <source>
        <dbReference type="EnsemblMetazoa" id="XP_030838291"/>
    </source>
</evidence>
<dbReference type="GO" id="GO:0005886">
    <property type="term" value="C:plasma membrane"/>
    <property type="evidence" value="ECO:0000318"/>
    <property type="project" value="GO_Central"/>
</dbReference>
<dbReference type="PANTHER" id="PTHR18945">
    <property type="entry name" value="NEUROTRANSMITTER GATED ION CHANNEL"/>
    <property type="match status" value="1"/>
</dbReference>
<dbReference type="PRINTS" id="PR00252">
    <property type="entry name" value="NRIONCHANNEL"/>
</dbReference>
<dbReference type="InterPro" id="IPR018000">
    <property type="entry name" value="Neurotransmitter_ion_chnl_CS"/>
</dbReference>
<dbReference type="InterPro" id="IPR038050">
    <property type="entry name" value="Neuro_actylchol_rec"/>
</dbReference>
<dbReference type="EnsemblMetazoa" id="XM_030982431">
    <property type="protein sequence ID" value="XP_030838291"/>
    <property type="gene ID" value="LOC115922782"/>
</dbReference>
<evidence type="ECO:0000259" key="6">
    <source>
        <dbReference type="Pfam" id="PF02931"/>
    </source>
</evidence>
<protein>
    <recommendedName>
        <fullName evidence="6">Neurotransmitter-gated ion-channel ligand-binding domain-containing protein</fullName>
    </recommendedName>
</protein>